<dbReference type="AlphaFoldDB" id="A0A4R5PEY6"/>
<keyword evidence="2" id="KW-0238">DNA-binding</keyword>
<sequence length="44" mass="4738">MGLLKVSRSTVYKLISDGVLRTAAVPRRTLIPASEIQRVLAVSA</sequence>
<feature type="domain" description="Helix-turn-helix" evidence="1">
    <location>
        <begin position="3"/>
        <end position="40"/>
    </location>
</feature>
<dbReference type="InterPro" id="IPR010093">
    <property type="entry name" value="SinI_DNA-bd"/>
</dbReference>
<reference evidence="2 3" key="1">
    <citation type="journal article" date="2019" name="Sci. Rep.">
        <title>Extended insight into the Mycobacterium chelonae-abscessus complex through whole genome sequencing of Mycobacterium salmoniphilum outbreak and Mycobacterium salmoniphilum-like strains.</title>
        <authorList>
            <person name="Behra P.R.K."/>
            <person name="Das S."/>
            <person name="Pettersson B.M.F."/>
            <person name="Shirreff L."/>
            <person name="DuCote T."/>
            <person name="Jacobsson K.G."/>
            <person name="Ennis D.G."/>
            <person name="Kirsebom L.A."/>
        </authorList>
    </citation>
    <scope>NUCLEOTIDE SEQUENCE [LARGE SCALE GENOMIC DNA]</scope>
    <source>
        <strain evidence="2 3">DSM 45524</strain>
    </source>
</reference>
<gene>
    <name evidence="2" type="ORF">EJ571_06435</name>
</gene>
<dbReference type="Proteomes" id="UP000295627">
    <property type="component" value="Unassembled WGS sequence"/>
</dbReference>
<protein>
    <submittedName>
        <fullName evidence="2">DNA-binding protein</fullName>
    </submittedName>
</protein>
<proteinExistence type="predicted"/>
<evidence type="ECO:0000313" key="2">
    <source>
        <dbReference type="EMBL" id="TDH23922.1"/>
    </source>
</evidence>
<dbReference type="GO" id="GO:0003677">
    <property type="term" value="F:DNA binding"/>
    <property type="evidence" value="ECO:0007669"/>
    <property type="project" value="UniProtKB-KW"/>
</dbReference>
<evidence type="ECO:0000259" key="1">
    <source>
        <dbReference type="Pfam" id="PF12728"/>
    </source>
</evidence>
<dbReference type="EMBL" id="RXLR01000010">
    <property type="protein sequence ID" value="TDH23922.1"/>
    <property type="molecule type" value="Genomic_DNA"/>
</dbReference>
<organism evidence="2 3">
    <name type="scientific">Mycobacteroides franklinii</name>
    <dbReference type="NCBI Taxonomy" id="948102"/>
    <lineage>
        <taxon>Bacteria</taxon>
        <taxon>Bacillati</taxon>
        <taxon>Actinomycetota</taxon>
        <taxon>Actinomycetes</taxon>
        <taxon>Mycobacteriales</taxon>
        <taxon>Mycobacteriaceae</taxon>
        <taxon>Mycobacteroides</taxon>
    </lineage>
</organism>
<dbReference type="NCBIfam" id="TIGR01764">
    <property type="entry name" value="excise"/>
    <property type="match status" value="1"/>
</dbReference>
<accession>A0A4R5PEY6</accession>
<dbReference type="InterPro" id="IPR041657">
    <property type="entry name" value="HTH_17"/>
</dbReference>
<dbReference type="Pfam" id="PF12728">
    <property type="entry name" value="HTH_17"/>
    <property type="match status" value="1"/>
</dbReference>
<name>A0A4R5PEY6_9MYCO</name>
<evidence type="ECO:0000313" key="3">
    <source>
        <dbReference type="Proteomes" id="UP000295627"/>
    </source>
</evidence>
<comment type="caution">
    <text evidence="2">The sequence shown here is derived from an EMBL/GenBank/DDBJ whole genome shotgun (WGS) entry which is preliminary data.</text>
</comment>